<evidence type="ECO:0000313" key="4">
    <source>
        <dbReference type="Proteomes" id="UP000030689"/>
    </source>
</evidence>
<gene>
    <name evidence="3" type="ORF">EUTSA_v10024159mg</name>
</gene>
<dbReference type="EMBL" id="KI517881">
    <property type="protein sequence ID" value="ESQ29587.1"/>
    <property type="molecule type" value="Genomic_DNA"/>
</dbReference>
<dbReference type="KEGG" id="eus:EUTSA_v10024159mg"/>
<reference evidence="3 4" key="1">
    <citation type="journal article" date="2013" name="Front. Plant Sci.">
        <title>The Reference Genome of the Halophytic Plant Eutrema salsugineum.</title>
        <authorList>
            <person name="Yang R."/>
            <person name="Jarvis D.E."/>
            <person name="Chen H."/>
            <person name="Beilstein M.A."/>
            <person name="Grimwood J."/>
            <person name="Jenkins J."/>
            <person name="Shu S."/>
            <person name="Prochnik S."/>
            <person name="Xin M."/>
            <person name="Ma C."/>
            <person name="Schmutz J."/>
            <person name="Wing R.A."/>
            <person name="Mitchell-Olds T."/>
            <person name="Schumaker K.S."/>
            <person name="Wang X."/>
        </authorList>
    </citation>
    <scope>NUCLEOTIDE SEQUENCE [LARGE SCALE GENOMIC DNA]</scope>
</reference>
<feature type="domain" description="BTB" evidence="2">
    <location>
        <begin position="62"/>
        <end position="134"/>
    </location>
</feature>
<dbReference type="Gene3D" id="3.30.710.10">
    <property type="entry name" value="Potassium Channel Kv1.1, Chain A"/>
    <property type="match status" value="1"/>
</dbReference>
<protein>
    <recommendedName>
        <fullName evidence="2">BTB domain-containing protein</fullName>
    </recommendedName>
</protein>
<dbReference type="PROSITE" id="PS50097">
    <property type="entry name" value="BTB"/>
    <property type="match status" value="1"/>
</dbReference>
<dbReference type="UniPathway" id="UPA00143"/>
<dbReference type="AlphaFoldDB" id="V4KI84"/>
<dbReference type="InterPro" id="IPR011333">
    <property type="entry name" value="SKP1/BTB/POZ_sf"/>
</dbReference>
<dbReference type="Gramene" id="ESQ29587">
    <property type="protein sequence ID" value="ESQ29587"/>
    <property type="gene ID" value="EUTSA_v10024159mg"/>
</dbReference>
<accession>V4KI84</accession>
<dbReference type="Pfam" id="PF00651">
    <property type="entry name" value="BTB"/>
    <property type="match status" value="1"/>
</dbReference>
<evidence type="ECO:0000259" key="2">
    <source>
        <dbReference type="PROSITE" id="PS50097"/>
    </source>
</evidence>
<dbReference type="SMART" id="SM00225">
    <property type="entry name" value="BTB"/>
    <property type="match status" value="1"/>
</dbReference>
<organism evidence="3 4">
    <name type="scientific">Eutrema salsugineum</name>
    <name type="common">Saltwater cress</name>
    <name type="synonym">Sisymbrium salsugineum</name>
    <dbReference type="NCBI Taxonomy" id="72664"/>
    <lineage>
        <taxon>Eukaryota</taxon>
        <taxon>Viridiplantae</taxon>
        <taxon>Streptophyta</taxon>
        <taxon>Embryophyta</taxon>
        <taxon>Tracheophyta</taxon>
        <taxon>Spermatophyta</taxon>
        <taxon>Magnoliopsida</taxon>
        <taxon>eudicotyledons</taxon>
        <taxon>Gunneridae</taxon>
        <taxon>Pentapetalae</taxon>
        <taxon>rosids</taxon>
        <taxon>malvids</taxon>
        <taxon>Brassicales</taxon>
        <taxon>Brassicaceae</taxon>
        <taxon>Eutremeae</taxon>
        <taxon>Eutrema</taxon>
    </lineage>
</organism>
<evidence type="ECO:0000313" key="3">
    <source>
        <dbReference type="EMBL" id="ESQ29587.1"/>
    </source>
</evidence>
<dbReference type="GO" id="GO:0016567">
    <property type="term" value="P:protein ubiquitination"/>
    <property type="evidence" value="ECO:0007669"/>
    <property type="project" value="UniProtKB-UniPathway"/>
</dbReference>
<dbReference type="Proteomes" id="UP000030689">
    <property type="component" value="Unassembled WGS sequence"/>
</dbReference>
<dbReference type="PANTHER" id="PTHR24413">
    <property type="entry name" value="SPECKLE-TYPE POZ PROTEIN"/>
    <property type="match status" value="1"/>
</dbReference>
<dbReference type="InterPro" id="IPR000210">
    <property type="entry name" value="BTB/POZ_dom"/>
</dbReference>
<dbReference type="CDD" id="cd18186">
    <property type="entry name" value="BTB_POZ_ZBTB_KLHL-like"/>
    <property type="match status" value="1"/>
</dbReference>
<evidence type="ECO:0000256" key="1">
    <source>
        <dbReference type="ARBA" id="ARBA00004906"/>
    </source>
</evidence>
<sequence length="202" mass="23311">MYCISCREMYIPHNSCRSKECCDGVPKAKEKLLKQVNAQKAKVDFLRLSSSLNHVSNSKFFTDVVLFASDALASAAPIPAYKSILMSHSPVFRAMFENNIEESRSSTIKISKVSYETLQTFVEYLYTGKVCRDEQMAFSDLFHIILKHCFEDWGTTHRNMEKVTKGQDYIEIVEKNLHLIIKIYEEHFSKKLQEWTSKSKSG</sequence>
<proteinExistence type="predicted"/>
<name>V4KI84_EUTSA</name>
<dbReference type="eggNOG" id="KOG1987">
    <property type="taxonomic scope" value="Eukaryota"/>
</dbReference>
<dbReference type="SUPFAM" id="SSF54695">
    <property type="entry name" value="POZ domain"/>
    <property type="match status" value="1"/>
</dbReference>
<dbReference type="OMA" id="TTHRNME"/>
<keyword evidence="4" id="KW-1185">Reference proteome</keyword>
<comment type="pathway">
    <text evidence="1">Protein modification; protein ubiquitination.</text>
</comment>